<accession>A0A4R8DHG6</accession>
<evidence type="ECO:0000256" key="5">
    <source>
        <dbReference type="SAM" id="SignalP"/>
    </source>
</evidence>
<dbReference type="Proteomes" id="UP000294498">
    <property type="component" value="Unassembled WGS sequence"/>
</dbReference>
<dbReference type="GO" id="GO:0042597">
    <property type="term" value="C:periplasmic space"/>
    <property type="evidence" value="ECO:0007669"/>
    <property type="project" value="UniProtKB-SubCell"/>
</dbReference>
<evidence type="ECO:0000313" key="7">
    <source>
        <dbReference type="EMBL" id="TDW96957.1"/>
    </source>
</evidence>
<keyword evidence="3" id="KW-0574">Periplasm</keyword>
<organism evidence="7 8">
    <name type="scientific">Dinghuibacter silviterrae</name>
    <dbReference type="NCBI Taxonomy" id="1539049"/>
    <lineage>
        <taxon>Bacteria</taxon>
        <taxon>Pseudomonadati</taxon>
        <taxon>Bacteroidota</taxon>
        <taxon>Chitinophagia</taxon>
        <taxon>Chitinophagales</taxon>
        <taxon>Chitinophagaceae</taxon>
        <taxon>Dinghuibacter</taxon>
    </lineage>
</organism>
<keyword evidence="2 5" id="KW-0732">Signal</keyword>
<sequence>MRRLLFVVFLFAAGGLAAKPGHTSLYYTKECVDHLRARIKNDTTAWRAVLKKADGENSLQAVEELGLVYRVTGEEKYARKLKQCLQTLCAQPVWESAALLSREPAWNAGLDLADRTYKASVAYDCIYDYLDEKERKAFADSITRKGILPALGDWIEGDTRIHSLNSMGHNWWSSCVFMAGVGALAVREEEPEAQKWIEKIAGASLQWFDFEGDVLNNKPRTFDRDGGFYESVGYASFAMKEYLLFRLAYTNVIHKAPYDVPLLQKLGDFFAQASYPNDGPLLRVDFGDSHADNRDWYPVLLLLANGYDSPANRWLLHQLGKSEHYEQTAMGLAYDEERPAPVTPGLKNAMLYKDMGWAMLRSSWDNNATLLAVKSGETWNHAHADANSFILFYQGQYLLTDGGTVFYNNPLYSDYYFQSRAHNVVLFNGQAQSTDDEYYGVKTPGHLYNLIDAGDLKYVYGDATGPTARYFERNYRHFLWIGNVILVIDDLKTYEPGTFEWLLHHGDATAKQVGQDIVVSKGNAHVLVRPLFPETLVNGGFPHDFPEKLVLSEQEGYKDHDANTKESYLSIKAPEQTRQTKFITAIILPDSANKLPSIEKREGKDMIGVTIIQGDKESVVYLNLLADGRMMGRNSNNSFDGWETDAYLTVITSEKGKAERYFVAYGSYLRKNKQVILDSLSKVFIVLP</sequence>
<comment type="subcellular location">
    <subcellularLocation>
        <location evidence="1">Periplasm</location>
    </subcellularLocation>
</comment>
<feature type="chain" id="PRO_5021003174" evidence="5">
    <location>
        <begin position="19"/>
        <end position="688"/>
    </location>
</feature>
<dbReference type="RefSeq" id="WP_162852756.1">
    <property type="nucleotide sequence ID" value="NZ_SODV01000002.1"/>
</dbReference>
<feature type="domain" description="Heparinase II/III-like C-terminal" evidence="6">
    <location>
        <begin position="348"/>
        <end position="517"/>
    </location>
</feature>
<evidence type="ECO:0000256" key="4">
    <source>
        <dbReference type="ARBA" id="ARBA00023239"/>
    </source>
</evidence>
<evidence type="ECO:0000256" key="1">
    <source>
        <dbReference type="ARBA" id="ARBA00004418"/>
    </source>
</evidence>
<evidence type="ECO:0000259" key="6">
    <source>
        <dbReference type="Pfam" id="PF07940"/>
    </source>
</evidence>
<protein>
    <submittedName>
        <fullName evidence="7">Heparinase II/III-like protein</fullName>
    </submittedName>
</protein>
<dbReference type="SUPFAM" id="SSF48230">
    <property type="entry name" value="Chondroitin AC/alginate lyase"/>
    <property type="match status" value="1"/>
</dbReference>
<dbReference type="Gene3D" id="1.50.10.100">
    <property type="entry name" value="Chondroitin AC/alginate lyase"/>
    <property type="match status" value="1"/>
</dbReference>
<proteinExistence type="predicted"/>
<keyword evidence="4" id="KW-0456">Lyase</keyword>
<gene>
    <name evidence="7" type="ORF">EDB95_4793</name>
</gene>
<dbReference type="Gene3D" id="2.70.98.70">
    <property type="match status" value="1"/>
</dbReference>
<reference evidence="7 8" key="1">
    <citation type="submission" date="2019-03" db="EMBL/GenBank/DDBJ databases">
        <title>Genomic Encyclopedia of Type Strains, Phase IV (KMG-IV): sequencing the most valuable type-strain genomes for metagenomic binning, comparative biology and taxonomic classification.</title>
        <authorList>
            <person name="Goeker M."/>
        </authorList>
    </citation>
    <scope>NUCLEOTIDE SEQUENCE [LARGE SCALE GENOMIC DNA]</scope>
    <source>
        <strain evidence="7 8">DSM 100059</strain>
    </source>
</reference>
<name>A0A4R8DHG6_9BACT</name>
<dbReference type="InterPro" id="IPR008929">
    <property type="entry name" value="Chondroitin_lyas"/>
</dbReference>
<dbReference type="PANTHER" id="PTHR39210:SF1">
    <property type="entry name" value="HEPARIN-SULFATE LYASE"/>
    <property type="match status" value="1"/>
</dbReference>
<feature type="signal peptide" evidence="5">
    <location>
        <begin position="1"/>
        <end position="18"/>
    </location>
</feature>
<evidence type="ECO:0000313" key="8">
    <source>
        <dbReference type="Proteomes" id="UP000294498"/>
    </source>
</evidence>
<dbReference type="AlphaFoldDB" id="A0A4R8DHG6"/>
<evidence type="ECO:0000256" key="2">
    <source>
        <dbReference type="ARBA" id="ARBA00022729"/>
    </source>
</evidence>
<dbReference type="Pfam" id="PF07940">
    <property type="entry name" value="Hepar_II_III_C"/>
    <property type="match status" value="1"/>
</dbReference>
<comment type="caution">
    <text evidence="7">The sequence shown here is derived from an EMBL/GenBank/DDBJ whole genome shotgun (WGS) entry which is preliminary data.</text>
</comment>
<dbReference type="EMBL" id="SODV01000002">
    <property type="protein sequence ID" value="TDW96957.1"/>
    <property type="molecule type" value="Genomic_DNA"/>
</dbReference>
<evidence type="ECO:0000256" key="3">
    <source>
        <dbReference type="ARBA" id="ARBA00022764"/>
    </source>
</evidence>
<keyword evidence="8" id="KW-1185">Reference proteome</keyword>
<dbReference type="PANTHER" id="PTHR39210">
    <property type="entry name" value="HEPARIN-SULFATE LYASE"/>
    <property type="match status" value="1"/>
</dbReference>
<dbReference type="InterPro" id="IPR012480">
    <property type="entry name" value="Hepar_II_III_C"/>
</dbReference>
<dbReference type="GO" id="GO:0016829">
    <property type="term" value="F:lyase activity"/>
    <property type="evidence" value="ECO:0007669"/>
    <property type="project" value="UniProtKB-KW"/>
</dbReference>